<evidence type="ECO:0008006" key="3">
    <source>
        <dbReference type="Google" id="ProtNLM"/>
    </source>
</evidence>
<dbReference type="AlphaFoldDB" id="A0A061J999"/>
<evidence type="ECO:0000313" key="1">
    <source>
        <dbReference type="EMBL" id="ESL10656.1"/>
    </source>
</evidence>
<gene>
    <name evidence="1" type="ORF">TRSC58_01607</name>
</gene>
<dbReference type="OrthoDB" id="243988at2759"/>
<dbReference type="Proteomes" id="UP000031737">
    <property type="component" value="Unassembled WGS sequence"/>
</dbReference>
<comment type="caution">
    <text evidence="1">The sequence shown here is derived from an EMBL/GenBank/DDBJ whole genome shotgun (WGS) entry which is preliminary data.</text>
</comment>
<reference evidence="1 2" key="1">
    <citation type="submission" date="2013-07" db="EMBL/GenBank/DDBJ databases">
        <authorList>
            <person name="Stoco P.H."/>
            <person name="Wagner G."/>
            <person name="Gerber A."/>
            <person name="Zaha A."/>
            <person name="Thompson C."/>
            <person name="Bartholomeu D.C."/>
            <person name="Luckemeyer D.D."/>
            <person name="Bahia D."/>
            <person name="Loreto E."/>
            <person name="Prestes E.B."/>
            <person name="Lima F.M."/>
            <person name="Rodrigues-Luiz G."/>
            <person name="Vallejo G.A."/>
            <person name="Filho J.F."/>
            <person name="Monteiro K.M."/>
            <person name="Tyler K.M."/>
            <person name="de Almeida L.G."/>
            <person name="Ortiz M.F."/>
            <person name="Siervo M.A."/>
            <person name="de Moraes M.H."/>
            <person name="Cunha O.L."/>
            <person name="Mendonca-Neto R."/>
            <person name="Silva R."/>
            <person name="Teixeira S.M."/>
            <person name="Murta S.M."/>
            <person name="Sincero T.C."/>
            <person name="Mendes T.A."/>
            <person name="Urmenyi T.P."/>
            <person name="Silva V.G."/>
            <person name="da Rocha W.D."/>
            <person name="Andersson B."/>
            <person name="Romanha A.J."/>
            <person name="Steindel M."/>
            <person name="de Vasconcelos A.T."/>
            <person name="Grisard E.C."/>
        </authorList>
    </citation>
    <scope>NUCLEOTIDE SEQUENCE [LARGE SCALE GENOMIC DNA]</scope>
    <source>
        <strain evidence="1 2">SC58</strain>
    </source>
</reference>
<keyword evidence="2" id="KW-1185">Reference proteome</keyword>
<organism evidence="1 2">
    <name type="scientific">Trypanosoma rangeli SC58</name>
    <dbReference type="NCBI Taxonomy" id="429131"/>
    <lineage>
        <taxon>Eukaryota</taxon>
        <taxon>Discoba</taxon>
        <taxon>Euglenozoa</taxon>
        <taxon>Kinetoplastea</taxon>
        <taxon>Metakinetoplastina</taxon>
        <taxon>Trypanosomatida</taxon>
        <taxon>Trypanosomatidae</taxon>
        <taxon>Trypanosoma</taxon>
        <taxon>Herpetosoma</taxon>
    </lineage>
</organism>
<proteinExistence type="predicted"/>
<sequence length="322" mass="37230">MLQDGVKLGISVWSIVLIAAGEMRAVDLALVAFAQAREALRGVGNAMDRRGNEYLLQTAIHALSKCQVPRFEEEYLRPCKDQQLMHCTNEFYFCALLQHAHNSMDPAAGAEEILRRMREAGTPLTTRVISRLIKIYLRIESPKLLELYQHATQQLKTFKLSWLDELLLWADRRRYNLSREERKYILDEVQRVHGTKNIRDDLGGLRTQYALLKYDYEHAPLEVFASTSHPPETEPTILDSRVHFLLKYPHCVAHAPQKRCTYRALGHTSTFVDLDRTQRFLRYTLLSTEGVTTNNEKKNTEEFRMYMGRILMALQNSNNCAA</sequence>
<evidence type="ECO:0000313" key="2">
    <source>
        <dbReference type="Proteomes" id="UP000031737"/>
    </source>
</evidence>
<protein>
    <recommendedName>
        <fullName evidence="3">Pentacotripeptide-repeat region of PRORP domain-containing protein</fullName>
    </recommendedName>
</protein>
<dbReference type="VEuPathDB" id="TriTrypDB:TRSC58_01607"/>
<accession>A0A061J999</accession>
<name>A0A061J999_TRYRA</name>
<dbReference type="EMBL" id="AUPL01001607">
    <property type="protein sequence ID" value="ESL10656.1"/>
    <property type="molecule type" value="Genomic_DNA"/>
</dbReference>